<feature type="transmembrane region" description="Helical" evidence="1">
    <location>
        <begin position="81"/>
        <end position="104"/>
    </location>
</feature>
<dbReference type="EMBL" id="BAAAOH010000001">
    <property type="protein sequence ID" value="GAA1979183.1"/>
    <property type="molecule type" value="Genomic_DNA"/>
</dbReference>
<evidence type="ECO:0000313" key="3">
    <source>
        <dbReference type="Proteomes" id="UP001500326"/>
    </source>
</evidence>
<comment type="caution">
    <text evidence="2">The sequence shown here is derived from an EMBL/GenBank/DDBJ whole genome shotgun (WGS) entry which is preliminary data.</text>
</comment>
<name>A0ABN2S3P5_9MICO</name>
<gene>
    <name evidence="2" type="ORF">GCM10009777_10610</name>
</gene>
<keyword evidence="1" id="KW-1133">Transmembrane helix</keyword>
<sequence length="219" mass="24092">MSLPTDGFGILAYLALIVPGIIFIMVRSQLRGFRDVDRSVGARILLAFVVSAIFVALYTAILGPRAVARLQSGAEVTPDEVAGAAWLFILTAILIPAVVSWAIYGETALLRPIHRAANTIKARITNSRYEPTPTAWDLATTTTEATWVRVRLNDGVWVGGRFGDRSYFSTYPEPRDLFIEEQYIMSGEGAFVDPVPSSAGVWVAVKDDYLVEWLHDAED</sequence>
<protein>
    <recommendedName>
        <fullName evidence="4">DUF5671 domain-containing protein</fullName>
    </recommendedName>
</protein>
<organism evidence="2 3">
    <name type="scientific">Microbacterium pumilum</name>
    <dbReference type="NCBI Taxonomy" id="344165"/>
    <lineage>
        <taxon>Bacteria</taxon>
        <taxon>Bacillati</taxon>
        <taxon>Actinomycetota</taxon>
        <taxon>Actinomycetes</taxon>
        <taxon>Micrococcales</taxon>
        <taxon>Microbacteriaceae</taxon>
        <taxon>Microbacterium</taxon>
    </lineage>
</organism>
<dbReference type="Pfam" id="PF19865">
    <property type="entry name" value="DUF6338"/>
    <property type="match status" value="1"/>
</dbReference>
<dbReference type="Proteomes" id="UP001500326">
    <property type="component" value="Unassembled WGS sequence"/>
</dbReference>
<evidence type="ECO:0000313" key="2">
    <source>
        <dbReference type="EMBL" id="GAA1979183.1"/>
    </source>
</evidence>
<feature type="transmembrane region" description="Helical" evidence="1">
    <location>
        <begin position="40"/>
        <end position="61"/>
    </location>
</feature>
<keyword evidence="3" id="KW-1185">Reference proteome</keyword>
<evidence type="ECO:0000256" key="1">
    <source>
        <dbReference type="SAM" id="Phobius"/>
    </source>
</evidence>
<feature type="transmembrane region" description="Helical" evidence="1">
    <location>
        <begin position="6"/>
        <end position="28"/>
    </location>
</feature>
<keyword evidence="1" id="KW-0472">Membrane</keyword>
<keyword evidence="1" id="KW-0812">Transmembrane</keyword>
<accession>A0ABN2S3P5</accession>
<proteinExistence type="predicted"/>
<evidence type="ECO:0008006" key="4">
    <source>
        <dbReference type="Google" id="ProtNLM"/>
    </source>
</evidence>
<dbReference type="InterPro" id="IPR045919">
    <property type="entry name" value="DUF6338"/>
</dbReference>
<reference evidence="2 3" key="1">
    <citation type="journal article" date="2019" name="Int. J. Syst. Evol. Microbiol.">
        <title>The Global Catalogue of Microorganisms (GCM) 10K type strain sequencing project: providing services to taxonomists for standard genome sequencing and annotation.</title>
        <authorList>
            <consortium name="The Broad Institute Genomics Platform"/>
            <consortium name="The Broad Institute Genome Sequencing Center for Infectious Disease"/>
            <person name="Wu L."/>
            <person name="Ma J."/>
        </authorList>
    </citation>
    <scope>NUCLEOTIDE SEQUENCE [LARGE SCALE GENOMIC DNA]</scope>
    <source>
        <strain evidence="2 3">JCM 14902</strain>
    </source>
</reference>
<dbReference type="RefSeq" id="WP_344059233.1">
    <property type="nucleotide sequence ID" value="NZ_BAAAOH010000001.1"/>
</dbReference>